<accession>A0A7J7K646</accession>
<dbReference type="AlphaFoldDB" id="A0A7J7K646"/>
<keyword evidence="8" id="KW-1185">Reference proteome</keyword>
<protein>
    <recommendedName>
        <fullName evidence="9">Angiotensin-converting enzyme</fullName>
    </recommendedName>
</protein>
<evidence type="ECO:0000313" key="7">
    <source>
        <dbReference type="EMBL" id="KAF6033434.1"/>
    </source>
</evidence>
<evidence type="ECO:0000256" key="3">
    <source>
        <dbReference type="ARBA" id="ARBA00023157"/>
    </source>
</evidence>
<dbReference type="GO" id="GO:0008237">
    <property type="term" value="F:metallopeptidase activity"/>
    <property type="evidence" value="ECO:0007669"/>
    <property type="project" value="InterPro"/>
</dbReference>
<comment type="similarity">
    <text evidence="1 6">Belongs to the peptidase M2 family.</text>
</comment>
<dbReference type="Pfam" id="PF01401">
    <property type="entry name" value="Peptidase_M2"/>
    <property type="match status" value="1"/>
</dbReference>
<dbReference type="PROSITE" id="PS52011">
    <property type="entry name" value="PEPTIDASE_M2"/>
    <property type="match status" value="1"/>
</dbReference>
<evidence type="ECO:0000256" key="4">
    <source>
        <dbReference type="ARBA" id="ARBA00023180"/>
    </source>
</evidence>
<organism evidence="7 8">
    <name type="scientific">Bugula neritina</name>
    <name type="common">Brown bryozoan</name>
    <name type="synonym">Sertularia neritina</name>
    <dbReference type="NCBI Taxonomy" id="10212"/>
    <lineage>
        <taxon>Eukaryota</taxon>
        <taxon>Metazoa</taxon>
        <taxon>Spiralia</taxon>
        <taxon>Lophotrochozoa</taxon>
        <taxon>Bryozoa</taxon>
        <taxon>Gymnolaemata</taxon>
        <taxon>Cheilostomatida</taxon>
        <taxon>Flustrina</taxon>
        <taxon>Buguloidea</taxon>
        <taxon>Bugulidae</taxon>
        <taxon>Bugula</taxon>
    </lineage>
</organism>
<comment type="caution">
    <text evidence="6">Lacks conserved residue(s) required for the propagation of feature annotation.</text>
</comment>
<sequence>MYIYSDMLKLGSSKEWDIALEAITGTKNMSAEPLIEYFQPLYDWLKDYNERNGLAGDTWSDECPTDLPDADTVDDAECKDDPSTGSTLDQLPLCLTLLLAMLIHIPKLFN</sequence>
<proteinExistence type="inferred from homology"/>
<dbReference type="EMBL" id="VXIV02001339">
    <property type="protein sequence ID" value="KAF6033434.1"/>
    <property type="molecule type" value="Genomic_DNA"/>
</dbReference>
<feature type="glycosylation site" description="N-linked (GlcNAc...) asparagine; partial" evidence="5">
    <location>
        <position position="28"/>
    </location>
</feature>
<comment type="caution">
    <text evidence="7">The sequence shown here is derived from an EMBL/GenBank/DDBJ whole genome shotgun (WGS) entry which is preliminary data.</text>
</comment>
<evidence type="ECO:0000256" key="5">
    <source>
        <dbReference type="PIRSR" id="PIRSR601548-10"/>
    </source>
</evidence>
<keyword evidence="3" id="KW-1015">Disulfide bond</keyword>
<evidence type="ECO:0000256" key="1">
    <source>
        <dbReference type="ARBA" id="ARBA00008139"/>
    </source>
</evidence>
<dbReference type="InterPro" id="IPR001548">
    <property type="entry name" value="Peptidase_M2"/>
</dbReference>
<dbReference type="OrthoDB" id="10029630at2759"/>
<dbReference type="GO" id="GO:0008241">
    <property type="term" value="F:peptidyl-dipeptidase activity"/>
    <property type="evidence" value="ECO:0007669"/>
    <property type="project" value="InterPro"/>
</dbReference>
<keyword evidence="4 5" id="KW-0325">Glycoprotein</keyword>
<gene>
    <name evidence="7" type="ORF">EB796_008260</name>
</gene>
<dbReference type="Proteomes" id="UP000593567">
    <property type="component" value="Unassembled WGS sequence"/>
</dbReference>
<evidence type="ECO:0000313" key="8">
    <source>
        <dbReference type="Proteomes" id="UP000593567"/>
    </source>
</evidence>
<dbReference type="GO" id="GO:0006508">
    <property type="term" value="P:proteolysis"/>
    <property type="evidence" value="ECO:0007669"/>
    <property type="project" value="InterPro"/>
</dbReference>
<reference evidence="7" key="1">
    <citation type="submission" date="2020-06" db="EMBL/GenBank/DDBJ databases">
        <title>Draft genome of Bugula neritina, a colonial animal packing powerful symbionts and potential medicines.</title>
        <authorList>
            <person name="Rayko M."/>
        </authorList>
    </citation>
    <scope>NUCLEOTIDE SEQUENCE [LARGE SCALE GENOMIC DNA]</scope>
    <source>
        <strain evidence="7">Kwan_BN1</strain>
    </source>
</reference>
<dbReference type="GO" id="GO:0016020">
    <property type="term" value="C:membrane"/>
    <property type="evidence" value="ECO:0007669"/>
    <property type="project" value="InterPro"/>
</dbReference>
<dbReference type="PANTHER" id="PTHR10514:SF27">
    <property type="entry name" value="ANGIOTENSIN-CONVERTING ENZYME"/>
    <property type="match status" value="1"/>
</dbReference>
<evidence type="ECO:0000256" key="2">
    <source>
        <dbReference type="ARBA" id="ARBA00022729"/>
    </source>
</evidence>
<dbReference type="PANTHER" id="PTHR10514">
    <property type="entry name" value="ANGIOTENSIN-CONVERTING ENZYME"/>
    <property type="match status" value="1"/>
</dbReference>
<keyword evidence="2" id="KW-0732">Signal</keyword>
<evidence type="ECO:0000256" key="6">
    <source>
        <dbReference type="PROSITE-ProRule" id="PRU01355"/>
    </source>
</evidence>
<dbReference type="SUPFAM" id="SSF55486">
    <property type="entry name" value="Metalloproteases ('zincins'), catalytic domain"/>
    <property type="match status" value="1"/>
</dbReference>
<evidence type="ECO:0008006" key="9">
    <source>
        <dbReference type="Google" id="ProtNLM"/>
    </source>
</evidence>
<name>A0A7J7K646_BUGNE</name>